<reference evidence="1" key="1">
    <citation type="journal article" date="2015" name="Nature">
        <title>Complex archaea that bridge the gap between prokaryotes and eukaryotes.</title>
        <authorList>
            <person name="Spang A."/>
            <person name="Saw J.H."/>
            <person name="Jorgensen S.L."/>
            <person name="Zaremba-Niedzwiedzka K."/>
            <person name="Martijn J."/>
            <person name="Lind A.E."/>
            <person name="van Eijk R."/>
            <person name="Schleper C."/>
            <person name="Guy L."/>
            <person name="Ettema T.J."/>
        </authorList>
    </citation>
    <scope>NUCLEOTIDE SEQUENCE</scope>
</reference>
<gene>
    <name evidence="1" type="ORF">LCGC14_2946590</name>
</gene>
<dbReference type="AlphaFoldDB" id="A0A0F9A7N6"/>
<feature type="non-terminal residue" evidence="1">
    <location>
        <position position="1"/>
    </location>
</feature>
<protein>
    <submittedName>
        <fullName evidence="1">Uncharacterized protein</fullName>
    </submittedName>
</protein>
<organism evidence="1">
    <name type="scientific">marine sediment metagenome</name>
    <dbReference type="NCBI Taxonomy" id="412755"/>
    <lineage>
        <taxon>unclassified sequences</taxon>
        <taxon>metagenomes</taxon>
        <taxon>ecological metagenomes</taxon>
    </lineage>
</organism>
<sequence>TDSRYWAKLLRAILAYYRENCEGTGCREPCRRGRVAGMTEMIDRDQDGIYETAVRGDEPGLMDAAQADGPIGRCSACGGEVRWSEAKRPLTSPPVHAHCLEPLCDDRTRTPPHGDTLPLDHLRKCAEEIARRTPVGADPIYRELLRHSAEEVEAAIGKASAAGVDPSSFPVYLTERVGAATRRAMAGPEIPHNEAGVPIMPDATPPRRLPPCVDRAARWVYVAGHKDGVMCEFDGNYDCDDDRGIQVFVESLQHDGEEAVRAAQERMAMEKQRQLPSHINRAARKAYTVGYQDAAWHRDHDDRHGIKAFRESLRRDGEGAQAAAPAPATLSREIGYFVYWAVHTKQLIDDPDYRLAAGIHEWLGL</sequence>
<evidence type="ECO:0000313" key="1">
    <source>
        <dbReference type="EMBL" id="KKK68186.1"/>
    </source>
</evidence>
<name>A0A0F9A7N6_9ZZZZ</name>
<accession>A0A0F9A7N6</accession>
<proteinExistence type="predicted"/>
<comment type="caution">
    <text evidence="1">The sequence shown here is derived from an EMBL/GenBank/DDBJ whole genome shotgun (WGS) entry which is preliminary data.</text>
</comment>
<dbReference type="EMBL" id="LAZR01059255">
    <property type="protein sequence ID" value="KKK68186.1"/>
    <property type="molecule type" value="Genomic_DNA"/>
</dbReference>